<protein>
    <submittedName>
        <fullName evidence="1">Uncharacterized protein</fullName>
    </submittedName>
</protein>
<proteinExistence type="predicted"/>
<dbReference type="AlphaFoldDB" id="A0A0F9ZT59"/>
<dbReference type="EMBL" id="LBOZ01000004">
    <property type="protein sequence ID" value="KKP47503.1"/>
    <property type="molecule type" value="Genomic_DNA"/>
</dbReference>
<evidence type="ECO:0000313" key="1">
    <source>
        <dbReference type="EMBL" id="KKP47503.1"/>
    </source>
</evidence>
<comment type="caution">
    <text evidence="1">The sequence shown here is derived from an EMBL/GenBank/DDBJ whole genome shotgun (WGS) entry which is preliminary data.</text>
</comment>
<organism evidence="1 2">
    <name type="scientific">Candidatus Woesebacteria bacterium GW2011_GWA2_33_28</name>
    <dbReference type="NCBI Taxonomy" id="1618561"/>
    <lineage>
        <taxon>Bacteria</taxon>
        <taxon>Candidatus Woeseibacteriota</taxon>
    </lineage>
</organism>
<sequence length="70" mass="7805">MKKEIPATELIIEVGITADPSQIKFKKGGQGEVFVSVNIPQIGTEKFAELSDEDQKKLIKLLQKGQHKKK</sequence>
<dbReference type="Proteomes" id="UP000033995">
    <property type="component" value="Unassembled WGS sequence"/>
</dbReference>
<gene>
    <name evidence="1" type="ORF">UR38_C0004G0046</name>
</gene>
<name>A0A0F9ZT59_9BACT</name>
<evidence type="ECO:0000313" key="2">
    <source>
        <dbReference type="Proteomes" id="UP000033995"/>
    </source>
</evidence>
<reference evidence="1 2" key="1">
    <citation type="journal article" date="2015" name="Nature">
        <title>rRNA introns, odd ribosomes, and small enigmatic genomes across a large radiation of phyla.</title>
        <authorList>
            <person name="Brown C.T."/>
            <person name="Hug L.A."/>
            <person name="Thomas B.C."/>
            <person name="Sharon I."/>
            <person name="Castelle C.J."/>
            <person name="Singh A."/>
            <person name="Wilkins M.J."/>
            <person name="Williams K.H."/>
            <person name="Banfield J.F."/>
        </authorList>
    </citation>
    <scope>NUCLEOTIDE SEQUENCE [LARGE SCALE GENOMIC DNA]</scope>
</reference>
<accession>A0A0F9ZT59</accession>